<accession>A0A7Z0BV10</accession>
<dbReference type="RefSeq" id="WP_066762443.1">
    <property type="nucleotide sequence ID" value="NZ_BMGF01000006.1"/>
</dbReference>
<dbReference type="InterPro" id="IPR036291">
    <property type="entry name" value="NAD(P)-bd_dom_sf"/>
</dbReference>
<dbReference type="PANTHER" id="PTHR43880">
    <property type="entry name" value="ALCOHOL DEHYDROGENASE"/>
    <property type="match status" value="1"/>
</dbReference>
<keyword evidence="3 6" id="KW-0862">Zinc</keyword>
<evidence type="ECO:0000256" key="2">
    <source>
        <dbReference type="ARBA" id="ARBA00022723"/>
    </source>
</evidence>
<dbReference type="SUPFAM" id="SSF51735">
    <property type="entry name" value="NAD(P)-binding Rossmann-fold domains"/>
    <property type="match status" value="1"/>
</dbReference>
<dbReference type="GO" id="GO:0046294">
    <property type="term" value="P:formaldehyde catabolic process"/>
    <property type="evidence" value="ECO:0007669"/>
    <property type="project" value="TreeGrafter"/>
</dbReference>
<keyword evidence="5" id="KW-0520">NAD</keyword>
<evidence type="ECO:0000256" key="5">
    <source>
        <dbReference type="ARBA" id="ARBA00023027"/>
    </source>
</evidence>
<gene>
    <name evidence="8" type="ORF">FHS75_001184</name>
</gene>
<dbReference type="SMART" id="SM00829">
    <property type="entry name" value="PKS_ER"/>
    <property type="match status" value="1"/>
</dbReference>
<dbReference type="EC" id="1.1.1.90" evidence="8"/>
<dbReference type="InterPro" id="IPR002328">
    <property type="entry name" value="ADH_Zn_CS"/>
</dbReference>
<organism evidence="8 9">
    <name type="scientific">Novosphingobium marinum</name>
    <dbReference type="NCBI Taxonomy" id="1514948"/>
    <lineage>
        <taxon>Bacteria</taxon>
        <taxon>Pseudomonadati</taxon>
        <taxon>Pseudomonadota</taxon>
        <taxon>Alphaproteobacteria</taxon>
        <taxon>Sphingomonadales</taxon>
        <taxon>Sphingomonadaceae</taxon>
        <taxon>Novosphingobium</taxon>
    </lineage>
</organism>
<proteinExistence type="inferred from homology"/>
<evidence type="ECO:0000313" key="8">
    <source>
        <dbReference type="EMBL" id="NYH94865.1"/>
    </source>
</evidence>
<dbReference type="InterPro" id="IPR020843">
    <property type="entry name" value="ER"/>
</dbReference>
<dbReference type="GO" id="GO:0008270">
    <property type="term" value="F:zinc ion binding"/>
    <property type="evidence" value="ECO:0007669"/>
    <property type="project" value="InterPro"/>
</dbReference>
<evidence type="ECO:0000256" key="3">
    <source>
        <dbReference type="ARBA" id="ARBA00022833"/>
    </source>
</evidence>
<dbReference type="GO" id="GO:0018456">
    <property type="term" value="F:aryl-alcohol dehydrogenase (NAD+) activity"/>
    <property type="evidence" value="ECO:0007669"/>
    <property type="project" value="UniProtKB-EC"/>
</dbReference>
<evidence type="ECO:0000259" key="7">
    <source>
        <dbReference type="SMART" id="SM00829"/>
    </source>
</evidence>
<keyword evidence="4 8" id="KW-0560">Oxidoreductase</keyword>
<comment type="caution">
    <text evidence="8">The sequence shown here is derived from an EMBL/GenBank/DDBJ whole genome shotgun (WGS) entry which is preliminary data.</text>
</comment>
<keyword evidence="2 6" id="KW-0479">Metal-binding</keyword>
<reference evidence="8 9" key="1">
    <citation type="submission" date="2020-07" db="EMBL/GenBank/DDBJ databases">
        <title>Genomic Encyclopedia of Type Strains, Phase IV (KMG-IV): sequencing the most valuable type-strain genomes for metagenomic binning, comparative biology and taxonomic classification.</title>
        <authorList>
            <person name="Goeker M."/>
        </authorList>
    </citation>
    <scope>NUCLEOTIDE SEQUENCE [LARGE SCALE GENOMIC DNA]</scope>
    <source>
        <strain evidence="8 9">DSM 29043</strain>
    </source>
</reference>
<comment type="cofactor">
    <cofactor evidence="1 6">
        <name>Zn(2+)</name>
        <dbReference type="ChEBI" id="CHEBI:29105"/>
    </cofactor>
</comment>
<dbReference type="Pfam" id="PF08240">
    <property type="entry name" value="ADH_N"/>
    <property type="match status" value="1"/>
</dbReference>
<evidence type="ECO:0000313" key="9">
    <source>
        <dbReference type="Proteomes" id="UP000522081"/>
    </source>
</evidence>
<dbReference type="CDD" id="cd08278">
    <property type="entry name" value="benzyl_alcohol_DH"/>
    <property type="match status" value="1"/>
</dbReference>
<dbReference type="InterPro" id="IPR011032">
    <property type="entry name" value="GroES-like_sf"/>
</dbReference>
<dbReference type="AlphaFoldDB" id="A0A7Z0BV10"/>
<dbReference type="FunFam" id="3.40.50.720:FF:000003">
    <property type="entry name" value="S-(hydroxymethyl)glutathione dehydrogenase"/>
    <property type="match status" value="1"/>
</dbReference>
<dbReference type="InterPro" id="IPR013149">
    <property type="entry name" value="ADH-like_C"/>
</dbReference>
<comment type="similarity">
    <text evidence="6">Belongs to the zinc-containing alcohol dehydrogenase family.</text>
</comment>
<evidence type="ECO:0000256" key="1">
    <source>
        <dbReference type="ARBA" id="ARBA00001947"/>
    </source>
</evidence>
<dbReference type="Gene3D" id="3.40.50.720">
    <property type="entry name" value="NAD(P)-binding Rossmann-like Domain"/>
    <property type="match status" value="1"/>
</dbReference>
<evidence type="ECO:0000256" key="4">
    <source>
        <dbReference type="ARBA" id="ARBA00023002"/>
    </source>
</evidence>
<dbReference type="GO" id="GO:0051903">
    <property type="term" value="F:S-(hydroxymethyl)glutathione dehydrogenase [NAD(P)+] activity"/>
    <property type="evidence" value="ECO:0007669"/>
    <property type="project" value="TreeGrafter"/>
</dbReference>
<dbReference type="GO" id="GO:0005829">
    <property type="term" value="C:cytosol"/>
    <property type="evidence" value="ECO:0007669"/>
    <property type="project" value="TreeGrafter"/>
</dbReference>
<dbReference type="PANTHER" id="PTHR43880:SF12">
    <property type="entry name" value="ALCOHOL DEHYDROGENASE CLASS-3"/>
    <property type="match status" value="1"/>
</dbReference>
<dbReference type="EMBL" id="JACBZF010000002">
    <property type="protein sequence ID" value="NYH94865.1"/>
    <property type="molecule type" value="Genomic_DNA"/>
</dbReference>
<dbReference type="Pfam" id="PF00107">
    <property type="entry name" value="ADH_zinc_N"/>
    <property type="match status" value="1"/>
</dbReference>
<protein>
    <submittedName>
        <fullName evidence="8">Aryl-alcohol dehydrogenase</fullName>
        <ecNumber evidence="8">1.1.1.90</ecNumber>
    </submittedName>
</protein>
<dbReference type="Gene3D" id="3.90.180.10">
    <property type="entry name" value="Medium-chain alcohol dehydrogenases, catalytic domain"/>
    <property type="match status" value="1"/>
</dbReference>
<dbReference type="PROSITE" id="PS00059">
    <property type="entry name" value="ADH_ZINC"/>
    <property type="match status" value="1"/>
</dbReference>
<dbReference type="InterPro" id="IPR013154">
    <property type="entry name" value="ADH-like_N"/>
</dbReference>
<feature type="domain" description="Enoyl reductase (ER)" evidence="7">
    <location>
        <begin position="12"/>
        <end position="363"/>
    </location>
</feature>
<sequence length="365" mass="38318">MDAYAAIIERQGGEFVLDNVSIEDPRDGEVLVKVAAAGMCHTDLTVRDQYYPTPLPAVLGHEGSGVVEKVGRGVTTVKPGDKVVLSFSYCGTCPSCLKGHQAYCPSLFPLNFMGRRLDGSTPITRNGQEVNACFFGQSSFATYSIASENNCVKVADDAQIELLGPLGCGIQTGAGSILNALCPEPGSSIAIFGVGSVGLSAVMAAKASGCLKIIAVDRNADRLELARELGATDVIDANTVNAQEAIVAMTGGGADYAMDTTAIPAVLRSAVDSTHNMGETAVVGGAKLGTEFSLDMNNMLFGRKLRGVVEGSSTPQVFIPQLIAMQEAGLFPFEKLCTFYDLDQINQAVEDTEKTGKAIKAILKM</sequence>
<name>A0A7Z0BV10_9SPHN</name>
<evidence type="ECO:0000256" key="6">
    <source>
        <dbReference type="RuleBase" id="RU361277"/>
    </source>
</evidence>
<dbReference type="SUPFAM" id="SSF50129">
    <property type="entry name" value="GroES-like"/>
    <property type="match status" value="1"/>
</dbReference>
<keyword evidence="9" id="KW-1185">Reference proteome</keyword>
<dbReference type="Proteomes" id="UP000522081">
    <property type="component" value="Unassembled WGS sequence"/>
</dbReference>